<dbReference type="InterPro" id="IPR001789">
    <property type="entry name" value="Sig_transdc_resp-reg_receiver"/>
</dbReference>
<dbReference type="InterPro" id="IPR000160">
    <property type="entry name" value="GGDEF_dom"/>
</dbReference>
<dbReference type="GO" id="GO:0052621">
    <property type="term" value="F:diguanylate cyclase activity"/>
    <property type="evidence" value="ECO:0007669"/>
    <property type="project" value="TreeGrafter"/>
</dbReference>
<dbReference type="Pfam" id="PF00072">
    <property type="entry name" value="Response_reg"/>
    <property type="match status" value="1"/>
</dbReference>
<dbReference type="SUPFAM" id="SSF52172">
    <property type="entry name" value="CheY-like"/>
    <property type="match status" value="1"/>
</dbReference>
<evidence type="ECO:0000256" key="1">
    <source>
        <dbReference type="ARBA" id="ARBA00018672"/>
    </source>
</evidence>
<feature type="domain" description="Response regulatory" evidence="4">
    <location>
        <begin position="8"/>
        <end position="124"/>
    </location>
</feature>
<dbReference type="PROSITE" id="PS50887">
    <property type="entry name" value="GGDEF"/>
    <property type="match status" value="1"/>
</dbReference>
<dbReference type="PROSITE" id="PS50110">
    <property type="entry name" value="RESPONSE_REGULATORY"/>
    <property type="match status" value="1"/>
</dbReference>
<dbReference type="OrthoDB" id="9805474at2"/>
<dbReference type="SMART" id="SM00448">
    <property type="entry name" value="REC"/>
    <property type="match status" value="1"/>
</dbReference>
<dbReference type="InterPro" id="IPR050469">
    <property type="entry name" value="Diguanylate_Cyclase"/>
</dbReference>
<name>A0A369BB91_9FIRM</name>
<dbReference type="EMBL" id="QPJT01000004">
    <property type="protein sequence ID" value="RCX18793.1"/>
    <property type="molecule type" value="Genomic_DNA"/>
</dbReference>
<dbReference type="RefSeq" id="WP_114296645.1">
    <property type="nucleotide sequence ID" value="NZ_QPJT01000004.1"/>
</dbReference>
<dbReference type="InterPro" id="IPR043128">
    <property type="entry name" value="Rev_trsase/Diguanyl_cyclase"/>
</dbReference>
<proteinExistence type="predicted"/>
<gene>
    <name evidence="6" type="ORF">DFR58_10462</name>
</gene>
<dbReference type="CDD" id="cd00156">
    <property type="entry name" value="REC"/>
    <property type="match status" value="1"/>
</dbReference>
<dbReference type="Gene3D" id="3.30.70.270">
    <property type="match status" value="1"/>
</dbReference>
<dbReference type="SMART" id="SM00267">
    <property type="entry name" value="GGDEF"/>
    <property type="match status" value="1"/>
</dbReference>
<dbReference type="SUPFAM" id="SSF55073">
    <property type="entry name" value="Nucleotide cyclase"/>
    <property type="match status" value="1"/>
</dbReference>
<dbReference type="GO" id="GO:0000160">
    <property type="term" value="P:phosphorelay signal transduction system"/>
    <property type="evidence" value="ECO:0007669"/>
    <property type="project" value="InterPro"/>
</dbReference>
<dbReference type="AlphaFoldDB" id="A0A369BB91"/>
<sequence>MLKNKETHILVIDPHSIPAGKLSRHLSGIGYTTSFACTPDAARELMSSSLPDIIIIDILMEDENGKGLMPEISNAARPYGIPIIVLSSSNDIDAKTYAFAWGASDYILKPFSFRELTSRINVHLKTRGRHNELKEKVKKLTARNTALKKMALTDTLTGLYNRNYIAGSLHITLARSIRSGEPISFIMADIDFFKTINDTYGHQTGDCVIRDASKIIKHSVRESDIVARYGGEEFLIVCPITEASGARKISERIRSNIDSNTFICGDHSIHITISLGIRSMALKQGTKTDIIMNKLIKEADMALYKAKFKGRNRVEVFIL</sequence>
<dbReference type="PANTHER" id="PTHR45138">
    <property type="entry name" value="REGULATORY COMPONENTS OF SENSORY TRANSDUCTION SYSTEM"/>
    <property type="match status" value="1"/>
</dbReference>
<dbReference type="CDD" id="cd01949">
    <property type="entry name" value="GGDEF"/>
    <property type="match status" value="1"/>
</dbReference>
<dbReference type="Gene3D" id="3.40.50.2300">
    <property type="match status" value="1"/>
</dbReference>
<evidence type="ECO:0000313" key="6">
    <source>
        <dbReference type="EMBL" id="RCX18793.1"/>
    </source>
</evidence>
<evidence type="ECO:0000256" key="2">
    <source>
        <dbReference type="ARBA" id="ARBA00024867"/>
    </source>
</evidence>
<dbReference type="NCBIfam" id="TIGR00254">
    <property type="entry name" value="GGDEF"/>
    <property type="match status" value="1"/>
</dbReference>
<evidence type="ECO:0000259" key="5">
    <source>
        <dbReference type="PROSITE" id="PS50887"/>
    </source>
</evidence>
<comment type="caution">
    <text evidence="6">The sequence shown here is derived from an EMBL/GenBank/DDBJ whole genome shotgun (WGS) entry which is preliminary data.</text>
</comment>
<keyword evidence="3" id="KW-0597">Phosphoprotein</keyword>
<feature type="modified residue" description="4-aspartylphosphate" evidence="3">
    <location>
        <position position="57"/>
    </location>
</feature>
<dbReference type="PANTHER" id="PTHR45138:SF9">
    <property type="entry name" value="DIGUANYLATE CYCLASE DGCM-RELATED"/>
    <property type="match status" value="1"/>
</dbReference>
<dbReference type="InterPro" id="IPR011006">
    <property type="entry name" value="CheY-like_superfamily"/>
</dbReference>
<organism evidence="6 7">
    <name type="scientific">Anaerobacterium chartisolvens</name>
    <dbReference type="NCBI Taxonomy" id="1297424"/>
    <lineage>
        <taxon>Bacteria</taxon>
        <taxon>Bacillati</taxon>
        <taxon>Bacillota</taxon>
        <taxon>Clostridia</taxon>
        <taxon>Eubacteriales</taxon>
        <taxon>Oscillospiraceae</taxon>
        <taxon>Anaerobacterium</taxon>
    </lineage>
</organism>
<feature type="domain" description="GGDEF" evidence="5">
    <location>
        <begin position="181"/>
        <end position="319"/>
    </location>
</feature>
<evidence type="ECO:0000256" key="3">
    <source>
        <dbReference type="PROSITE-ProRule" id="PRU00169"/>
    </source>
</evidence>
<reference evidence="6 7" key="1">
    <citation type="submission" date="2018-07" db="EMBL/GenBank/DDBJ databases">
        <title>Genomic Encyclopedia of Type Strains, Phase IV (KMG-IV): sequencing the most valuable type-strain genomes for metagenomic binning, comparative biology and taxonomic classification.</title>
        <authorList>
            <person name="Goeker M."/>
        </authorList>
    </citation>
    <scope>NUCLEOTIDE SEQUENCE [LARGE SCALE GENOMIC DNA]</scope>
    <source>
        <strain evidence="6 7">DSM 27016</strain>
    </source>
</reference>
<dbReference type="Pfam" id="PF00990">
    <property type="entry name" value="GGDEF"/>
    <property type="match status" value="1"/>
</dbReference>
<protein>
    <recommendedName>
        <fullName evidence="1">Stage 0 sporulation protein A homolog</fullName>
    </recommendedName>
</protein>
<dbReference type="InterPro" id="IPR029787">
    <property type="entry name" value="Nucleotide_cyclase"/>
</dbReference>
<dbReference type="FunFam" id="3.30.70.270:FF:000001">
    <property type="entry name" value="Diguanylate cyclase domain protein"/>
    <property type="match status" value="1"/>
</dbReference>
<accession>A0A369BB91</accession>
<evidence type="ECO:0000259" key="4">
    <source>
        <dbReference type="PROSITE" id="PS50110"/>
    </source>
</evidence>
<keyword evidence="7" id="KW-1185">Reference proteome</keyword>
<dbReference type="Proteomes" id="UP000253034">
    <property type="component" value="Unassembled WGS sequence"/>
</dbReference>
<evidence type="ECO:0000313" key="7">
    <source>
        <dbReference type="Proteomes" id="UP000253034"/>
    </source>
</evidence>
<comment type="function">
    <text evidence="2">May play the central regulatory role in sporulation. It may be an element of the effector pathway responsible for the activation of sporulation genes in response to nutritional stress. Spo0A may act in concert with spo0H (a sigma factor) to control the expression of some genes that are critical to the sporulation process.</text>
</comment>